<sequence>MVTFSEFDVVYTNKRLFKDSKLLENLENFIDVFEEYPALENILSEKGTVNSHMTRFGRNTLFDFVDSVLAPDPNYLFCDDLGNEFADFISVYNQKSVCFYHAKYASSQFSASDSKL</sequence>
<name>A0A1G7V6X1_9BACL</name>
<dbReference type="EMBL" id="FNBG01000059">
    <property type="protein sequence ID" value="SDG55109.1"/>
    <property type="molecule type" value="Genomic_DNA"/>
</dbReference>
<evidence type="ECO:0000313" key="2">
    <source>
        <dbReference type="Proteomes" id="UP000198972"/>
    </source>
</evidence>
<gene>
    <name evidence="1" type="ORF">SAMN04488542_1594</name>
</gene>
<dbReference type="STRING" id="670482.SAMN04488542_1594"/>
<accession>A0A1G7V6X1</accession>
<dbReference type="Proteomes" id="UP000198972">
    <property type="component" value="Unassembled WGS sequence"/>
</dbReference>
<keyword evidence="2" id="KW-1185">Reference proteome</keyword>
<evidence type="ECO:0000313" key="1">
    <source>
        <dbReference type="EMBL" id="SDG55109.1"/>
    </source>
</evidence>
<dbReference type="AlphaFoldDB" id="A0A1G7V6X1"/>
<proteinExistence type="predicted"/>
<protein>
    <submittedName>
        <fullName evidence="1">Uncharacterized protein</fullName>
    </submittedName>
</protein>
<organism evidence="1 2">
    <name type="scientific">Fontibacillus panacisegetis</name>
    <dbReference type="NCBI Taxonomy" id="670482"/>
    <lineage>
        <taxon>Bacteria</taxon>
        <taxon>Bacillati</taxon>
        <taxon>Bacillota</taxon>
        <taxon>Bacilli</taxon>
        <taxon>Bacillales</taxon>
        <taxon>Paenibacillaceae</taxon>
        <taxon>Fontibacillus</taxon>
    </lineage>
</organism>
<reference evidence="1 2" key="1">
    <citation type="submission" date="2016-10" db="EMBL/GenBank/DDBJ databases">
        <authorList>
            <person name="de Groot N.N."/>
        </authorList>
    </citation>
    <scope>NUCLEOTIDE SEQUENCE [LARGE SCALE GENOMIC DNA]</scope>
    <source>
        <strain evidence="1 2">DSM 28129</strain>
    </source>
</reference>